<organism evidence="6">
    <name type="scientific">Sesamum radiatum</name>
    <name type="common">Black benniseed</name>
    <dbReference type="NCBI Taxonomy" id="300843"/>
    <lineage>
        <taxon>Eukaryota</taxon>
        <taxon>Viridiplantae</taxon>
        <taxon>Streptophyta</taxon>
        <taxon>Embryophyta</taxon>
        <taxon>Tracheophyta</taxon>
        <taxon>Spermatophyta</taxon>
        <taxon>Magnoliopsida</taxon>
        <taxon>eudicotyledons</taxon>
        <taxon>Gunneridae</taxon>
        <taxon>Pentapetalae</taxon>
        <taxon>asterids</taxon>
        <taxon>lamiids</taxon>
        <taxon>Lamiales</taxon>
        <taxon>Pedaliaceae</taxon>
        <taxon>Sesamum</taxon>
    </lineage>
</organism>
<evidence type="ECO:0000256" key="3">
    <source>
        <dbReference type="ARBA" id="ARBA00022833"/>
    </source>
</evidence>
<proteinExistence type="predicted"/>
<protein>
    <submittedName>
        <fullName evidence="6">Increased DNA methylation 1</fullName>
    </submittedName>
</protein>
<keyword evidence="1" id="KW-0479">Metal-binding</keyword>
<dbReference type="GO" id="GO:0000977">
    <property type="term" value="F:RNA polymerase II transcription regulatory region sequence-specific DNA binding"/>
    <property type="evidence" value="ECO:0007669"/>
    <property type="project" value="TreeGrafter"/>
</dbReference>
<keyword evidence="3" id="KW-0862">Zinc</keyword>
<feature type="region of interest" description="Disordered" evidence="4">
    <location>
        <begin position="1"/>
        <end position="42"/>
    </location>
</feature>
<feature type="compositionally biased region" description="Low complexity" evidence="4">
    <location>
        <begin position="1"/>
        <end position="25"/>
    </location>
</feature>
<dbReference type="Pfam" id="PF23011">
    <property type="entry name" value="PHD-1st_NSD"/>
    <property type="match status" value="1"/>
</dbReference>
<dbReference type="Gene3D" id="3.30.40.10">
    <property type="entry name" value="Zinc/RING finger domain, C3HC4 (zinc finger)"/>
    <property type="match status" value="2"/>
</dbReference>
<dbReference type="PROSITE" id="PS51257">
    <property type="entry name" value="PROKAR_LIPOPROTEIN"/>
    <property type="match status" value="1"/>
</dbReference>
<feature type="domain" description="Histone-lysine N-methyltransferase NSD-like PHD zinc finger 1" evidence="5">
    <location>
        <begin position="97"/>
        <end position="133"/>
    </location>
</feature>
<name>A0AAW2RE43_SESRA</name>
<dbReference type="AlphaFoldDB" id="A0AAW2RE43"/>
<dbReference type="PANTHER" id="PTHR47025">
    <property type="entry name" value="AUTOIMMUNE REGULATOR"/>
    <property type="match status" value="1"/>
</dbReference>
<evidence type="ECO:0000256" key="4">
    <source>
        <dbReference type="SAM" id="MobiDB-lite"/>
    </source>
</evidence>
<dbReference type="GO" id="GO:0045944">
    <property type="term" value="P:positive regulation of transcription by RNA polymerase II"/>
    <property type="evidence" value="ECO:0007669"/>
    <property type="project" value="TreeGrafter"/>
</dbReference>
<evidence type="ECO:0000256" key="1">
    <source>
        <dbReference type="ARBA" id="ARBA00022723"/>
    </source>
</evidence>
<dbReference type="InterPro" id="IPR059153">
    <property type="entry name" value="NSD_PHD-1st"/>
</dbReference>
<reference evidence="6" key="2">
    <citation type="journal article" date="2024" name="Plant">
        <title>Genomic evolution and insights into agronomic trait innovations of Sesamum species.</title>
        <authorList>
            <person name="Miao H."/>
            <person name="Wang L."/>
            <person name="Qu L."/>
            <person name="Liu H."/>
            <person name="Sun Y."/>
            <person name="Le M."/>
            <person name="Wang Q."/>
            <person name="Wei S."/>
            <person name="Zheng Y."/>
            <person name="Lin W."/>
            <person name="Duan Y."/>
            <person name="Cao H."/>
            <person name="Xiong S."/>
            <person name="Wang X."/>
            <person name="Wei L."/>
            <person name="Li C."/>
            <person name="Ma Q."/>
            <person name="Ju M."/>
            <person name="Zhao R."/>
            <person name="Li G."/>
            <person name="Mu C."/>
            <person name="Tian Q."/>
            <person name="Mei H."/>
            <person name="Zhang T."/>
            <person name="Gao T."/>
            <person name="Zhang H."/>
        </authorList>
    </citation>
    <scope>NUCLEOTIDE SEQUENCE</scope>
    <source>
        <strain evidence="6">G02</strain>
    </source>
</reference>
<dbReference type="SUPFAM" id="SSF57903">
    <property type="entry name" value="FYVE/PHD zinc finger"/>
    <property type="match status" value="2"/>
</dbReference>
<dbReference type="InterPro" id="IPR011011">
    <property type="entry name" value="Znf_FYVE_PHD"/>
</dbReference>
<evidence type="ECO:0000259" key="5">
    <source>
        <dbReference type="Pfam" id="PF23011"/>
    </source>
</evidence>
<dbReference type="PANTHER" id="PTHR47025:SF2">
    <property type="entry name" value="AUTOIMMUNE REGULATOR"/>
    <property type="match status" value="1"/>
</dbReference>
<evidence type="ECO:0000313" key="6">
    <source>
        <dbReference type="EMBL" id="KAL0378537.1"/>
    </source>
</evidence>
<dbReference type="GO" id="GO:0005634">
    <property type="term" value="C:nucleus"/>
    <property type="evidence" value="ECO:0007669"/>
    <property type="project" value="TreeGrafter"/>
</dbReference>
<comment type="caution">
    <text evidence="6">The sequence shown here is derived from an EMBL/GenBank/DDBJ whole genome shotgun (WGS) entry which is preliminary data.</text>
</comment>
<dbReference type="GO" id="GO:0042393">
    <property type="term" value="F:histone binding"/>
    <property type="evidence" value="ECO:0007669"/>
    <property type="project" value="TreeGrafter"/>
</dbReference>
<gene>
    <name evidence="6" type="ORF">Sradi_3159200</name>
</gene>
<evidence type="ECO:0000256" key="2">
    <source>
        <dbReference type="ARBA" id="ARBA00022771"/>
    </source>
</evidence>
<sequence length="196" mass="21771">MYRSPLAGPSAPASSSCPPVVAESAQISSDSQPQTKRKAKLTRKDLRMHKSVLVEDMLPDGTALSYMSIYTSNGVSLYQLSLELSKNRKSSTKEHDDLFSICEDGGDLLCCQNCPRGFHTECVGLSATPQGIWHHDFCKSRFTTRTIIICDQCEKEYHVGCLKEQNIVDLKVRTATCIDSSPSRIRPLRGFNIEPL</sequence>
<dbReference type="InterPro" id="IPR013083">
    <property type="entry name" value="Znf_RING/FYVE/PHD"/>
</dbReference>
<accession>A0AAW2RE43</accession>
<dbReference type="EMBL" id="JACGWJ010000013">
    <property type="protein sequence ID" value="KAL0378537.1"/>
    <property type="molecule type" value="Genomic_DNA"/>
</dbReference>
<reference evidence="6" key="1">
    <citation type="submission" date="2020-06" db="EMBL/GenBank/DDBJ databases">
        <authorList>
            <person name="Li T."/>
            <person name="Hu X."/>
            <person name="Zhang T."/>
            <person name="Song X."/>
            <person name="Zhang H."/>
            <person name="Dai N."/>
            <person name="Sheng W."/>
            <person name="Hou X."/>
            <person name="Wei L."/>
        </authorList>
    </citation>
    <scope>NUCLEOTIDE SEQUENCE</scope>
    <source>
        <strain evidence="6">G02</strain>
        <tissue evidence="6">Leaf</tissue>
    </source>
</reference>
<keyword evidence="2" id="KW-0863">Zinc-finger</keyword>
<dbReference type="GO" id="GO:0003682">
    <property type="term" value="F:chromatin binding"/>
    <property type="evidence" value="ECO:0007669"/>
    <property type="project" value="TreeGrafter"/>
</dbReference>
<dbReference type="GO" id="GO:0008270">
    <property type="term" value="F:zinc ion binding"/>
    <property type="evidence" value="ECO:0007669"/>
    <property type="project" value="UniProtKB-KW"/>
</dbReference>